<dbReference type="InterPro" id="IPR013083">
    <property type="entry name" value="Znf_RING/FYVE/PHD"/>
</dbReference>
<sequence length="726" mass="80732">MQGESNSFNPFQEIYYLFNSESGPRILNLLQLMEAPNPQQDPLGQPGFSQEPGHRASFDLLTWERSPSPLPGSRFEGRHFEPNTTPYQGGSSSDSGLHLSNGTPSTFQVANFGAPPGGIDLNLPSIYSPFGPIVLTSRTARYEVDDNAILQNPSADGRHFLLARREPEDASRQLSVGGSSSSSQQAQNYEQQVGIFEQLGVVARGNTSGSVNRYEPLNLNTNRNSLTGLSESSQRNVHYRRTTDFQGYIPTWPSNSVNVQSHSQPTLHFPYDPFLNYASSSAAPFNATPGAQPITQGYNFLQNLHPTQLNGENMFDGFHQEHNSMDRSASYMISPSDFITPVFERGYLENRHWNMNMAFHEAGSLAHGAGIIAANLHAPSTSTFPQTNWANQHIMENLVVNGLESSQGHYHHPMHGVRTTVNQMEVSIGGDHGHASSTQAGQRVARRGVRGPSPRIRSPTAAQRRRRLINEVREALDNFRRVGGEHFLELIVLGEQFEIIANEVEQIQVVENGLTEDTIMARLNGETYHPAEAEEHRACGICLDEYAEGDLLGKLDCGHDYHFECIKQWLMRKNSCPMNKKPIVINMTVAPKDNTSGEKEHHFSKRGAFTENLPLEVDSNLQWPNTAYANNSSNPIVLTSRTTQYEVEDNVNWQNPSPDGSSSSQRAENYEQQAGFFEQLGVAAQGNARGRLNLNANITEQAGSSRRNVRLRTYEQQHSMPTENCI</sequence>
<feature type="region of interest" description="Disordered" evidence="9">
    <location>
        <begin position="431"/>
        <end position="463"/>
    </location>
</feature>
<feature type="compositionally biased region" description="Low complexity" evidence="9">
    <location>
        <begin position="172"/>
        <end position="188"/>
    </location>
</feature>
<dbReference type="PANTHER" id="PTHR22937:SF163">
    <property type="entry name" value="RING-TYPE E3 UBIQUITIN TRANSFERASE"/>
    <property type="match status" value="1"/>
</dbReference>
<evidence type="ECO:0000256" key="3">
    <source>
        <dbReference type="ARBA" id="ARBA00022679"/>
    </source>
</evidence>
<dbReference type="EC" id="2.3.2.27" evidence="2"/>
<organism evidence="11 12">
    <name type="scientific">Rubroshorea leprosula</name>
    <dbReference type="NCBI Taxonomy" id="152421"/>
    <lineage>
        <taxon>Eukaryota</taxon>
        <taxon>Viridiplantae</taxon>
        <taxon>Streptophyta</taxon>
        <taxon>Embryophyta</taxon>
        <taxon>Tracheophyta</taxon>
        <taxon>Spermatophyta</taxon>
        <taxon>Magnoliopsida</taxon>
        <taxon>eudicotyledons</taxon>
        <taxon>Gunneridae</taxon>
        <taxon>Pentapetalae</taxon>
        <taxon>rosids</taxon>
        <taxon>malvids</taxon>
        <taxon>Malvales</taxon>
        <taxon>Dipterocarpaceae</taxon>
        <taxon>Rubroshorea</taxon>
    </lineage>
</organism>
<comment type="catalytic activity">
    <reaction evidence="1">
        <text>S-ubiquitinyl-[E2 ubiquitin-conjugating enzyme]-L-cysteine + [acceptor protein]-L-lysine = [E2 ubiquitin-conjugating enzyme]-L-cysteine + N(6)-ubiquitinyl-[acceptor protein]-L-lysine.</text>
        <dbReference type="EC" id="2.3.2.27"/>
    </reaction>
</comment>
<dbReference type="PROSITE" id="PS50089">
    <property type="entry name" value="ZF_RING_2"/>
    <property type="match status" value="1"/>
</dbReference>
<reference evidence="11 12" key="1">
    <citation type="journal article" date="2021" name="Commun. Biol.">
        <title>The genome of Shorea leprosula (Dipterocarpaceae) highlights the ecological relevance of drought in aseasonal tropical rainforests.</title>
        <authorList>
            <person name="Ng K.K.S."/>
            <person name="Kobayashi M.J."/>
            <person name="Fawcett J.A."/>
            <person name="Hatakeyama M."/>
            <person name="Paape T."/>
            <person name="Ng C.H."/>
            <person name="Ang C.C."/>
            <person name="Tnah L.H."/>
            <person name="Lee C.T."/>
            <person name="Nishiyama T."/>
            <person name="Sese J."/>
            <person name="O'Brien M.J."/>
            <person name="Copetti D."/>
            <person name="Mohd Noor M.I."/>
            <person name="Ong R.C."/>
            <person name="Putra M."/>
            <person name="Sireger I.Z."/>
            <person name="Indrioko S."/>
            <person name="Kosugi Y."/>
            <person name="Izuno A."/>
            <person name="Isagi Y."/>
            <person name="Lee S.L."/>
            <person name="Shimizu K.K."/>
        </authorList>
    </citation>
    <scope>NUCLEOTIDE SEQUENCE [LARGE SCALE GENOMIC DNA]</scope>
    <source>
        <strain evidence="11">214</strain>
    </source>
</reference>
<dbReference type="Gene3D" id="3.30.40.10">
    <property type="entry name" value="Zinc/RING finger domain, C3HC4 (zinc finger)"/>
    <property type="match status" value="1"/>
</dbReference>
<dbReference type="EMBL" id="BPVZ01000008">
    <property type="protein sequence ID" value="GKU94759.1"/>
    <property type="molecule type" value="Genomic_DNA"/>
</dbReference>
<dbReference type="GO" id="GO:0061630">
    <property type="term" value="F:ubiquitin protein ligase activity"/>
    <property type="evidence" value="ECO:0007669"/>
    <property type="project" value="UniProtKB-EC"/>
</dbReference>
<dbReference type="GO" id="GO:0008270">
    <property type="term" value="F:zinc ion binding"/>
    <property type="evidence" value="ECO:0007669"/>
    <property type="project" value="UniProtKB-KW"/>
</dbReference>
<keyword evidence="12" id="KW-1185">Reference proteome</keyword>
<evidence type="ECO:0000256" key="5">
    <source>
        <dbReference type="ARBA" id="ARBA00022771"/>
    </source>
</evidence>
<evidence type="ECO:0000256" key="2">
    <source>
        <dbReference type="ARBA" id="ARBA00012483"/>
    </source>
</evidence>
<keyword evidence="5 8" id="KW-0863">Zinc-finger</keyword>
<dbReference type="Proteomes" id="UP001054252">
    <property type="component" value="Unassembled WGS sequence"/>
</dbReference>
<dbReference type="SUPFAM" id="SSF57850">
    <property type="entry name" value="RING/U-box"/>
    <property type="match status" value="1"/>
</dbReference>
<dbReference type="InterPro" id="IPR045191">
    <property type="entry name" value="MBR1/2-like"/>
</dbReference>
<evidence type="ECO:0000256" key="9">
    <source>
        <dbReference type="SAM" id="MobiDB-lite"/>
    </source>
</evidence>
<accession>A0AAV5I8V0</accession>
<dbReference type="Pfam" id="PF13639">
    <property type="entry name" value="zf-RING_2"/>
    <property type="match status" value="1"/>
</dbReference>
<dbReference type="AlphaFoldDB" id="A0AAV5I8V0"/>
<comment type="caution">
    <text evidence="11">The sequence shown here is derived from an EMBL/GenBank/DDBJ whole genome shotgun (WGS) entry which is preliminary data.</text>
</comment>
<evidence type="ECO:0000259" key="10">
    <source>
        <dbReference type="PROSITE" id="PS50089"/>
    </source>
</evidence>
<evidence type="ECO:0000313" key="12">
    <source>
        <dbReference type="Proteomes" id="UP001054252"/>
    </source>
</evidence>
<evidence type="ECO:0000256" key="6">
    <source>
        <dbReference type="ARBA" id="ARBA00022786"/>
    </source>
</evidence>
<keyword evidence="6" id="KW-0833">Ubl conjugation pathway</keyword>
<evidence type="ECO:0000313" key="11">
    <source>
        <dbReference type="EMBL" id="GKU94759.1"/>
    </source>
</evidence>
<dbReference type="PANTHER" id="PTHR22937">
    <property type="entry name" value="E3 UBIQUITIN-PROTEIN LIGASE RNF165"/>
    <property type="match status" value="1"/>
</dbReference>
<feature type="region of interest" description="Disordered" evidence="9">
    <location>
        <begin position="167"/>
        <end position="188"/>
    </location>
</feature>
<dbReference type="SMART" id="SM00184">
    <property type="entry name" value="RING"/>
    <property type="match status" value="1"/>
</dbReference>
<evidence type="ECO:0000256" key="1">
    <source>
        <dbReference type="ARBA" id="ARBA00000900"/>
    </source>
</evidence>
<evidence type="ECO:0000256" key="7">
    <source>
        <dbReference type="ARBA" id="ARBA00022833"/>
    </source>
</evidence>
<name>A0AAV5I8V0_9ROSI</name>
<gene>
    <name evidence="11" type="ORF">SLEP1_g8205</name>
</gene>
<dbReference type="InterPro" id="IPR001841">
    <property type="entry name" value="Znf_RING"/>
</dbReference>
<feature type="domain" description="RING-type" evidence="10">
    <location>
        <begin position="539"/>
        <end position="580"/>
    </location>
</feature>
<keyword evidence="7" id="KW-0862">Zinc</keyword>
<evidence type="ECO:0000256" key="8">
    <source>
        <dbReference type="PROSITE-ProRule" id="PRU00175"/>
    </source>
</evidence>
<protein>
    <recommendedName>
        <fullName evidence="2">RING-type E3 ubiquitin transferase</fullName>
        <ecNumber evidence="2">2.3.2.27</ecNumber>
    </recommendedName>
</protein>
<feature type="region of interest" description="Disordered" evidence="9">
    <location>
        <begin position="71"/>
        <end position="102"/>
    </location>
</feature>
<feature type="region of interest" description="Disordered" evidence="9">
    <location>
        <begin position="650"/>
        <end position="669"/>
    </location>
</feature>
<keyword evidence="4" id="KW-0479">Metal-binding</keyword>
<proteinExistence type="predicted"/>
<keyword evidence="3" id="KW-0808">Transferase</keyword>
<feature type="compositionally biased region" description="Low complexity" evidence="9">
    <location>
        <begin position="89"/>
        <end position="102"/>
    </location>
</feature>
<evidence type="ECO:0000256" key="4">
    <source>
        <dbReference type="ARBA" id="ARBA00022723"/>
    </source>
</evidence>